<dbReference type="EMBL" id="JAESDN010000004">
    <property type="protein sequence ID" value="KAG7051760.1"/>
    <property type="molecule type" value="Genomic_DNA"/>
</dbReference>
<name>A0A9P7R7S6_9PEZI</name>
<sequence>PLACSVRPRPWPSHACLLNLASETRLSRVQRMNDEAPLLRRGDGARAGQTESKGRFKPLSIFSLMGAPRRLEISQDCFKFPLPFLTLRPPRPRLRHLSTPK</sequence>
<organism evidence="1 2">
    <name type="scientific">Colletotrichum scovillei</name>
    <dbReference type="NCBI Taxonomy" id="1209932"/>
    <lineage>
        <taxon>Eukaryota</taxon>
        <taxon>Fungi</taxon>
        <taxon>Dikarya</taxon>
        <taxon>Ascomycota</taxon>
        <taxon>Pezizomycotina</taxon>
        <taxon>Sordariomycetes</taxon>
        <taxon>Hypocreomycetidae</taxon>
        <taxon>Glomerellales</taxon>
        <taxon>Glomerellaceae</taxon>
        <taxon>Colletotrichum</taxon>
        <taxon>Colletotrichum acutatum species complex</taxon>
    </lineage>
</organism>
<comment type="caution">
    <text evidence="1">The sequence shown here is derived from an EMBL/GenBank/DDBJ whole genome shotgun (WGS) entry which is preliminary data.</text>
</comment>
<proteinExistence type="predicted"/>
<reference evidence="1" key="1">
    <citation type="submission" date="2021-05" db="EMBL/GenBank/DDBJ databases">
        <title>Comparative genomics of three Colletotrichum scovillei strains and genetic complementation revealed genes involved fungal growth and virulence on chili pepper.</title>
        <authorList>
            <person name="Hsieh D.-K."/>
            <person name="Chuang S.-C."/>
            <person name="Chen C.-Y."/>
            <person name="Chao Y.-T."/>
            <person name="Lu M.-Y.J."/>
            <person name="Lee M.-H."/>
            <person name="Shih M.-C."/>
        </authorList>
    </citation>
    <scope>NUCLEOTIDE SEQUENCE</scope>
    <source>
        <strain evidence="1">Coll-153</strain>
    </source>
</reference>
<dbReference type="Proteomes" id="UP000699042">
    <property type="component" value="Unassembled WGS sequence"/>
</dbReference>
<evidence type="ECO:0000313" key="2">
    <source>
        <dbReference type="Proteomes" id="UP000699042"/>
    </source>
</evidence>
<protein>
    <submittedName>
        <fullName evidence="1">Uncharacterized protein</fullName>
    </submittedName>
</protein>
<accession>A0A9P7R7S6</accession>
<evidence type="ECO:0000313" key="1">
    <source>
        <dbReference type="EMBL" id="KAG7051760.1"/>
    </source>
</evidence>
<dbReference type="AlphaFoldDB" id="A0A9P7R7S6"/>
<keyword evidence="2" id="KW-1185">Reference proteome</keyword>
<gene>
    <name evidence="1" type="ORF">JMJ77_002376</name>
</gene>
<feature type="non-terminal residue" evidence="1">
    <location>
        <position position="101"/>
    </location>
</feature>